<gene>
    <name evidence="3" type="ORF">SAMN05216222_3878</name>
</gene>
<dbReference type="PANTHER" id="PTHR32097:SF3">
    <property type="entry name" value="TELLURITE RESISTANCE PROTEIN"/>
    <property type="match status" value="1"/>
</dbReference>
<dbReference type="InterPro" id="IPR051324">
    <property type="entry name" value="Stress/Tellurium_Resist"/>
</dbReference>
<dbReference type="InterPro" id="IPR003325">
    <property type="entry name" value="TerD"/>
</dbReference>
<dbReference type="InterPro" id="IPR019303">
    <property type="entry name" value="vWA_TerF_C"/>
</dbReference>
<reference evidence="3 4" key="1">
    <citation type="submission" date="2016-10" db="EMBL/GenBank/DDBJ databases">
        <authorList>
            <person name="de Groot N.N."/>
        </authorList>
    </citation>
    <scope>NUCLEOTIDE SEQUENCE [LARGE SCALE GENOMIC DNA]</scope>
    <source>
        <strain evidence="3 4">LMG 26867</strain>
    </source>
</reference>
<dbReference type="Gene3D" id="3.40.50.410">
    <property type="entry name" value="von Willebrand factor, type A domain"/>
    <property type="match status" value="1"/>
</dbReference>
<proteinExistence type="predicted"/>
<feature type="domain" description="VWFA" evidence="2">
    <location>
        <begin position="225"/>
        <end position="405"/>
    </location>
</feature>
<evidence type="ECO:0000259" key="2">
    <source>
        <dbReference type="PROSITE" id="PS50234"/>
    </source>
</evidence>
<dbReference type="PANTHER" id="PTHR32097">
    <property type="entry name" value="CAMP-BINDING PROTEIN 1-RELATED"/>
    <property type="match status" value="1"/>
</dbReference>
<dbReference type="GO" id="GO:0046690">
    <property type="term" value="P:response to tellurium ion"/>
    <property type="evidence" value="ECO:0007669"/>
    <property type="project" value="UniProtKB-KW"/>
</dbReference>
<sequence length="423" mass="45930">MQISQGQRLPLSSLMSGSQLILSINVQSPHVLDFVCFGIDAQGKLSDDRYMVFFNQPTTPCNSVSMANGGDFTLDLAKLPASIDRLVFTTSIDGAGAMRDIQASSFSIKSLSGEVLAQCPFSGATFADEKAIMVVELYRKSGEWRLASNLQGFNAGLEALVKHFGGDVADEPAAPTPTPTPAPAAVTSSVSLEKKIGSAAPHLISLAKKAQISLEKAKLTDVKARVGLVLDASGSMNHQYTSGRVQEVVNRLLPLALHFDDDGTLDCWAFGAETLQLSAVTLANHKDFINTDSQGWKDWKIGARYNEEPKAIKKVIDFYKKSRDTTPVYILFISDGGVSASGAIKKLMIEAAKLPIFWQFVGIGGHNYGILEKLDTMTGRVVDNCGFFALDDLHDISEEQLYDKLMEEFPQWLKDAKAKGIIL</sequence>
<dbReference type="RefSeq" id="WP_092278365.1">
    <property type="nucleotide sequence ID" value="NZ_LT629762.1"/>
</dbReference>
<dbReference type="PROSITE" id="PS50234">
    <property type="entry name" value="VWFA"/>
    <property type="match status" value="1"/>
</dbReference>
<dbReference type="InterPro" id="IPR036465">
    <property type="entry name" value="vWFA_dom_sf"/>
</dbReference>
<name>A0A1H1ZEA0_9PSED</name>
<dbReference type="SUPFAM" id="SSF53300">
    <property type="entry name" value="vWA-like"/>
    <property type="match status" value="1"/>
</dbReference>
<dbReference type="EMBL" id="LT629762">
    <property type="protein sequence ID" value="SDT32044.1"/>
    <property type="molecule type" value="Genomic_DNA"/>
</dbReference>
<dbReference type="Pfam" id="PF10138">
    <property type="entry name" value="vWA-TerF-like"/>
    <property type="match status" value="1"/>
</dbReference>
<dbReference type="InterPro" id="IPR002035">
    <property type="entry name" value="VWF_A"/>
</dbReference>
<dbReference type="Gene3D" id="2.60.60.30">
    <property type="entry name" value="sav2460 like domains"/>
    <property type="match status" value="1"/>
</dbReference>
<dbReference type="STRING" id="1148509.SAMN05216222_3878"/>
<dbReference type="SMART" id="SM00327">
    <property type="entry name" value="VWA"/>
    <property type="match status" value="1"/>
</dbReference>
<dbReference type="AlphaFoldDB" id="A0A1H1ZEA0"/>
<dbReference type="Proteomes" id="UP000198481">
    <property type="component" value="Chromosome I"/>
</dbReference>
<protein>
    <submittedName>
        <fullName evidence="3">Stress response protein SCP2</fullName>
    </submittedName>
</protein>
<dbReference type="Pfam" id="PF02342">
    <property type="entry name" value="TerD"/>
    <property type="match status" value="1"/>
</dbReference>
<dbReference type="CDD" id="cd06974">
    <property type="entry name" value="TerD_like"/>
    <property type="match status" value="1"/>
</dbReference>
<evidence type="ECO:0000313" key="4">
    <source>
        <dbReference type="Proteomes" id="UP000198481"/>
    </source>
</evidence>
<organism evidence="3 4">
    <name type="scientific">Pseudomonas prosekii</name>
    <dbReference type="NCBI Taxonomy" id="1148509"/>
    <lineage>
        <taxon>Bacteria</taxon>
        <taxon>Pseudomonadati</taxon>
        <taxon>Pseudomonadota</taxon>
        <taxon>Gammaproteobacteria</taxon>
        <taxon>Pseudomonadales</taxon>
        <taxon>Pseudomonadaceae</taxon>
        <taxon>Pseudomonas</taxon>
    </lineage>
</organism>
<evidence type="ECO:0000256" key="1">
    <source>
        <dbReference type="ARBA" id="ARBA00022686"/>
    </source>
</evidence>
<keyword evidence="1" id="KW-0778">Tellurium resistance</keyword>
<evidence type="ECO:0000313" key="3">
    <source>
        <dbReference type="EMBL" id="SDT32044.1"/>
    </source>
</evidence>
<accession>A0A1H1ZEA0</accession>